<evidence type="ECO:0000256" key="8">
    <source>
        <dbReference type="ARBA" id="ARBA00039149"/>
    </source>
</evidence>
<keyword evidence="3" id="KW-0479">Metal-binding</keyword>
<organism evidence="10 11">
    <name type="scientific">Paenibacillus glucanolyticus</name>
    <dbReference type="NCBI Taxonomy" id="59843"/>
    <lineage>
        <taxon>Bacteria</taxon>
        <taxon>Bacillati</taxon>
        <taxon>Bacillota</taxon>
        <taxon>Bacilli</taxon>
        <taxon>Bacillales</taxon>
        <taxon>Paenibacillaceae</taxon>
        <taxon>Paenibacillus</taxon>
    </lineage>
</organism>
<proteinExistence type="inferred from homology"/>
<dbReference type="PANTHER" id="PTHR42914:SF1">
    <property type="entry name" value="7-CYANO-7-DEAZAGUANINE SYNTHASE"/>
    <property type="match status" value="1"/>
</dbReference>
<dbReference type="GO" id="GO:0046872">
    <property type="term" value="F:metal ion binding"/>
    <property type="evidence" value="ECO:0007669"/>
    <property type="project" value="UniProtKB-KW"/>
</dbReference>
<evidence type="ECO:0000313" key="11">
    <source>
        <dbReference type="Proteomes" id="UP000076796"/>
    </source>
</evidence>
<reference evidence="10" key="1">
    <citation type="journal article" date="2016" name="Genome Announc.">
        <title>Draft genomes of two strains of Paenibacillus glucanolyticus with capability to degrade lignocellulose.</title>
        <authorList>
            <person name="Mathews S.L."/>
            <person name="Pawlak J."/>
            <person name="Grunden A.M."/>
        </authorList>
    </citation>
    <scope>NUCLEOTIDE SEQUENCE [LARGE SCALE GENOMIC DNA]</scope>
    <source>
        <strain evidence="10">SLM1</strain>
    </source>
</reference>
<dbReference type="InterPro" id="IPR018317">
    <property type="entry name" value="QueC"/>
</dbReference>
<keyword evidence="2" id="KW-0436">Ligase</keyword>
<evidence type="ECO:0000256" key="2">
    <source>
        <dbReference type="ARBA" id="ARBA00022598"/>
    </source>
</evidence>
<name>A0A163GRN2_9BACL</name>
<dbReference type="SUPFAM" id="SSF52402">
    <property type="entry name" value="Adenine nucleotide alpha hydrolases-like"/>
    <property type="match status" value="1"/>
</dbReference>
<evidence type="ECO:0000256" key="1">
    <source>
        <dbReference type="ARBA" id="ARBA00005061"/>
    </source>
</evidence>
<dbReference type="PANTHER" id="PTHR42914">
    <property type="entry name" value="7-CYANO-7-DEAZAGUANINE SYNTHASE"/>
    <property type="match status" value="1"/>
</dbReference>
<dbReference type="Proteomes" id="UP000076796">
    <property type="component" value="Unassembled WGS sequence"/>
</dbReference>
<dbReference type="AlphaFoldDB" id="A0A163GRN2"/>
<keyword evidence="5" id="KW-0862">Zinc</keyword>
<evidence type="ECO:0000256" key="3">
    <source>
        <dbReference type="ARBA" id="ARBA00022723"/>
    </source>
</evidence>
<comment type="catalytic activity">
    <reaction evidence="9">
        <text>7-carboxy-7-carbaguanine + NH4(+) + 2 ATP = 7-cyano-7-carbaguanine + 2 AMP + 2 diphosphate + 2 H(+)</text>
        <dbReference type="Rhea" id="RHEA:27982"/>
        <dbReference type="ChEBI" id="CHEBI:15378"/>
        <dbReference type="ChEBI" id="CHEBI:28938"/>
        <dbReference type="ChEBI" id="CHEBI:30616"/>
        <dbReference type="ChEBI" id="CHEBI:33019"/>
        <dbReference type="ChEBI" id="CHEBI:45075"/>
        <dbReference type="ChEBI" id="CHEBI:61036"/>
        <dbReference type="ChEBI" id="CHEBI:456215"/>
        <dbReference type="EC" id="6.3.4.20"/>
    </reaction>
</comment>
<accession>A0A163GRN2</accession>
<dbReference type="GO" id="GO:0016874">
    <property type="term" value="F:ligase activity"/>
    <property type="evidence" value="ECO:0007669"/>
    <property type="project" value="UniProtKB-KW"/>
</dbReference>
<sequence>MKKKAIVMVSGGPDSSTLLYHLKTEFELVPVYFDYGQNASDYEIVAARKISEELNLHLEIIDISSLRRTFLGLNRRDNISLSINGNCPVALLSIAGLYATERNIDTLLLGVHKEDFPEIKNITSTLNKYSEVLEEFNNKHVEVSAPFITKKKKEVFELAKQLNVPFELTRSCERNSYIHCGECNPCKERKHSFLEAEIQDPTKYLAQHC</sequence>
<evidence type="ECO:0000256" key="6">
    <source>
        <dbReference type="ARBA" id="ARBA00022840"/>
    </source>
</evidence>
<evidence type="ECO:0000313" key="10">
    <source>
        <dbReference type="EMBL" id="KZS45115.1"/>
    </source>
</evidence>
<evidence type="ECO:0000256" key="4">
    <source>
        <dbReference type="ARBA" id="ARBA00022741"/>
    </source>
</evidence>
<dbReference type="RefSeq" id="WP_063477621.1">
    <property type="nucleotide sequence ID" value="NZ_JBCMWP010000019.1"/>
</dbReference>
<dbReference type="EC" id="6.3.4.20" evidence="8"/>
<keyword evidence="4" id="KW-0547">Nucleotide-binding</keyword>
<dbReference type="GO" id="GO:0005524">
    <property type="term" value="F:ATP binding"/>
    <property type="evidence" value="ECO:0007669"/>
    <property type="project" value="UniProtKB-KW"/>
</dbReference>
<keyword evidence="11" id="KW-1185">Reference proteome</keyword>
<evidence type="ECO:0000256" key="9">
    <source>
        <dbReference type="ARBA" id="ARBA00047890"/>
    </source>
</evidence>
<evidence type="ECO:0000256" key="5">
    <source>
        <dbReference type="ARBA" id="ARBA00022833"/>
    </source>
</evidence>
<dbReference type="OrthoDB" id="9789567at2"/>
<keyword evidence="6" id="KW-0067">ATP-binding</keyword>
<dbReference type="PIRSF" id="PIRSF006293">
    <property type="entry name" value="ExsB"/>
    <property type="match status" value="1"/>
</dbReference>
<dbReference type="Gene3D" id="3.40.50.620">
    <property type="entry name" value="HUPs"/>
    <property type="match status" value="1"/>
</dbReference>
<comment type="similarity">
    <text evidence="7">Belongs to the QueC family.</text>
</comment>
<comment type="pathway">
    <text evidence="1">Purine metabolism; 7-cyano-7-deazaguanine biosynthesis.</text>
</comment>
<evidence type="ECO:0000256" key="7">
    <source>
        <dbReference type="ARBA" id="ARBA00037993"/>
    </source>
</evidence>
<comment type="caution">
    <text evidence="10">The sequence shown here is derived from an EMBL/GenBank/DDBJ whole genome shotgun (WGS) entry which is preliminary data.</text>
</comment>
<dbReference type="Pfam" id="PF06508">
    <property type="entry name" value="QueC"/>
    <property type="match status" value="1"/>
</dbReference>
<protein>
    <recommendedName>
        <fullName evidence="8">7-cyano-7-deazaguanine synthase</fullName>
        <ecNumber evidence="8">6.3.4.20</ecNumber>
    </recommendedName>
</protein>
<dbReference type="InterPro" id="IPR014729">
    <property type="entry name" value="Rossmann-like_a/b/a_fold"/>
</dbReference>
<dbReference type="EMBL" id="LWMH01000001">
    <property type="protein sequence ID" value="KZS45115.1"/>
    <property type="molecule type" value="Genomic_DNA"/>
</dbReference>
<gene>
    <name evidence="10" type="ORF">AWU65_03800</name>
</gene>